<evidence type="ECO:0000313" key="2">
    <source>
        <dbReference type="EMBL" id="KAJ4453425.1"/>
    </source>
</evidence>
<feature type="compositionally biased region" description="Low complexity" evidence="1">
    <location>
        <begin position="158"/>
        <end position="188"/>
    </location>
</feature>
<dbReference type="Proteomes" id="UP001141327">
    <property type="component" value="Unassembled WGS sequence"/>
</dbReference>
<proteinExistence type="predicted"/>
<keyword evidence="3" id="KW-1185">Reference proteome</keyword>
<reference evidence="2" key="1">
    <citation type="journal article" date="2022" name="bioRxiv">
        <title>Genomics of Preaxostyla Flagellates Illuminates Evolutionary Transitions and the Path Towards Mitochondrial Loss.</title>
        <authorList>
            <person name="Novak L.V.F."/>
            <person name="Treitli S.C."/>
            <person name="Pyrih J."/>
            <person name="Halakuc P."/>
            <person name="Pipaliya S.V."/>
            <person name="Vacek V."/>
            <person name="Brzon O."/>
            <person name="Soukal P."/>
            <person name="Eme L."/>
            <person name="Dacks J.B."/>
            <person name="Karnkowska A."/>
            <person name="Elias M."/>
            <person name="Hampl V."/>
        </authorList>
    </citation>
    <scope>NUCLEOTIDE SEQUENCE</scope>
    <source>
        <strain evidence="2">RCP-MX</strain>
    </source>
</reference>
<gene>
    <name evidence="2" type="ORF">PAPYR_12105</name>
</gene>
<accession>A0ABQ8U7W3</accession>
<feature type="region of interest" description="Disordered" evidence="1">
    <location>
        <begin position="126"/>
        <end position="222"/>
    </location>
</feature>
<organism evidence="2 3">
    <name type="scientific">Paratrimastix pyriformis</name>
    <dbReference type="NCBI Taxonomy" id="342808"/>
    <lineage>
        <taxon>Eukaryota</taxon>
        <taxon>Metamonada</taxon>
        <taxon>Preaxostyla</taxon>
        <taxon>Paratrimastigidae</taxon>
        <taxon>Paratrimastix</taxon>
    </lineage>
</organism>
<evidence type="ECO:0000256" key="1">
    <source>
        <dbReference type="SAM" id="MobiDB-lite"/>
    </source>
</evidence>
<comment type="caution">
    <text evidence="2">The sequence shown here is derived from an EMBL/GenBank/DDBJ whole genome shotgun (WGS) entry which is preliminary data.</text>
</comment>
<protein>
    <submittedName>
        <fullName evidence="2">Uncharacterized protein</fullName>
    </submittedName>
</protein>
<evidence type="ECO:0000313" key="3">
    <source>
        <dbReference type="Proteomes" id="UP001141327"/>
    </source>
</evidence>
<dbReference type="EMBL" id="JAPMOS010000262">
    <property type="protein sequence ID" value="KAJ4453425.1"/>
    <property type="molecule type" value="Genomic_DNA"/>
</dbReference>
<sequence length="222" mass="24215">MSWIEGTFKTAHRTVHPWDNMAENNKRPRLELEFQALRATVEAMDARLQKLLQMPVIYSAFKKDCSSLLFPKLHSAAQLALKTGPALNFLNSWKDHAASVLGLDPQQQTALMTSLKILMGNLKKTFPKTTGTHGHLSRAEEEQVQSLRLPEWTPPGTRPAQPAAAQPAQPDASPAQPAVPAQPAQPNATLVHSQPPPPCTPAKHARALVQDDDGDDVAPLAQ</sequence>
<name>A0ABQ8U7W3_9EUKA</name>